<protein>
    <submittedName>
        <fullName evidence="2">Detected protein of confused Function</fullName>
    </submittedName>
</protein>
<dbReference type="AlphaFoldDB" id="A0A6A2XSG4"/>
<keyword evidence="1" id="KW-0472">Membrane</keyword>
<evidence type="ECO:0000313" key="2">
    <source>
        <dbReference type="EMBL" id="KAE8669825.1"/>
    </source>
</evidence>
<comment type="caution">
    <text evidence="2">The sequence shown here is derived from an EMBL/GenBank/DDBJ whole genome shotgun (WGS) entry which is preliminary data.</text>
</comment>
<sequence>MGECVKNSISFTFHHGKKEKNEDENCEYEMIWSADGPMHLVKKVLTQPVVHTNDRVPLERGNAVIRATTKTSVKQQTELRLNMGTNADSDVDPKKLPARATKSKAEIVKQRLVRTFQMLVLIAAVNILLYMMLFKDWIDK</sequence>
<gene>
    <name evidence="2" type="ORF">F3Y22_tig00112216pilonHSYRG00025</name>
</gene>
<feature type="transmembrane region" description="Helical" evidence="1">
    <location>
        <begin position="112"/>
        <end position="133"/>
    </location>
</feature>
<keyword evidence="1" id="KW-0812">Transmembrane</keyword>
<organism evidence="2 3">
    <name type="scientific">Hibiscus syriacus</name>
    <name type="common">Rose of Sharon</name>
    <dbReference type="NCBI Taxonomy" id="106335"/>
    <lineage>
        <taxon>Eukaryota</taxon>
        <taxon>Viridiplantae</taxon>
        <taxon>Streptophyta</taxon>
        <taxon>Embryophyta</taxon>
        <taxon>Tracheophyta</taxon>
        <taxon>Spermatophyta</taxon>
        <taxon>Magnoliopsida</taxon>
        <taxon>eudicotyledons</taxon>
        <taxon>Gunneridae</taxon>
        <taxon>Pentapetalae</taxon>
        <taxon>rosids</taxon>
        <taxon>malvids</taxon>
        <taxon>Malvales</taxon>
        <taxon>Malvaceae</taxon>
        <taxon>Malvoideae</taxon>
        <taxon>Hibiscus</taxon>
    </lineage>
</organism>
<keyword evidence="1" id="KW-1133">Transmembrane helix</keyword>
<evidence type="ECO:0000256" key="1">
    <source>
        <dbReference type="SAM" id="Phobius"/>
    </source>
</evidence>
<proteinExistence type="predicted"/>
<evidence type="ECO:0000313" key="3">
    <source>
        <dbReference type="Proteomes" id="UP000436088"/>
    </source>
</evidence>
<accession>A0A6A2XSG4</accession>
<keyword evidence="3" id="KW-1185">Reference proteome</keyword>
<dbReference type="EMBL" id="VEPZ02001518">
    <property type="protein sequence ID" value="KAE8669825.1"/>
    <property type="molecule type" value="Genomic_DNA"/>
</dbReference>
<reference evidence="2" key="1">
    <citation type="submission" date="2019-09" db="EMBL/GenBank/DDBJ databases">
        <title>Draft genome information of white flower Hibiscus syriacus.</title>
        <authorList>
            <person name="Kim Y.-M."/>
        </authorList>
    </citation>
    <scope>NUCLEOTIDE SEQUENCE [LARGE SCALE GENOMIC DNA]</scope>
    <source>
        <tissue evidence="2">Leaf</tissue>
    </source>
</reference>
<dbReference type="Proteomes" id="UP000436088">
    <property type="component" value="Unassembled WGS sequence"/>
</dbReference>
<name>A0A6A2XSG4_HIBSY</name>